<evidence type="ECO:0008006" key="19">
    <source>
        <dbReference type="Google" id="ProtNLM"/>
    </source>
</evidence>
<dbReference type="Pfam" id="PF26561">
    <property type="entry name" value="LETM1_C"/>
    <property type="match status" value="1"/>
</dbReference>
<gene>
    <name evidence="17" type="ORF">NEZAVI_LOCUS7221</name>
</gene>
<evidence type="ECO:0000256" key="12">
    <source>
        <dbReference type="ARBA" id="ARBA00023128"/>
    </source>
</evidence>
<keyword evidence="9" id="KW-1133">Transmembrane helix</keyword>
<keyword evidence="18" id="KW-1185">Reference proteome</keyword>
<keyword evidence="12" id="KW-0496">Mitochondrion</keyword>
<name>A0A9P0MKR9_NEZVI</name>
<dbReference type="InterPro" id="IPR033122">
    <property type="entry name" value="LETM1-like_RBD"/>
</dbReference>
<evidence type="ECO:0000259" key="16">
    <source>
        <dbReference type="Pfam" id="PF26561"/>
    </source>
</evidence>
<evidence type="ECO:0000256" key="11">
    <source>
        <dbReference type="ARBA" id="ARBA00023065"/>
    </source>
</evidence>
<evidence type="ECO:0000256" key="7">
    <source>
        <dbReference type="ARBA" id="ARBA00022837"/>
    </source>
</evidence>
<dbReference type="OrthoDB" id="624114at2759"/>
<keyword evidence="8" id="KW-0809">Transit peptide</keyword>
<evidence type="ECO:0000256" key="13">
    <source>
        <dbReference type="ARBA" id="ARBA00023136"/>
    </source>
</evidence>
<reference evidence="17" key="1">
    <citation type="submission" date="2022-01" db="EMBL/GenBank/DDBJ databases">
        <authorList>
            <person name="King R."/>
        </authorList>
    </citation>
    <scope>NUCLEOTIDE SEQUENCE</scope>
</reference>
<dbReference type="PANTHER" id="PTHR14009:SF1">
    <property type="entry name" value="MITOCHONDRIAL PROTON_CALCIUM EXCHANGER PROTEIN"/>
    <property type="match status" value="1"/>
</dbReference>
<keyword evidence="7" id="KW-0106">Calcium</keyword>
<dbReference type="Pfam" id="PF07766">
    <property type="entry name" value="LETM1_RBD"/>
    <property type="match status" value="1"/>
</dbReference>
<evidence type="ECO:0000313" key="17">
    <source>
        <dbReference type="EMBL" id="CAH1397390.1"/>
    </source>
</evidence>
<dbReference type="GO" id="GO:0043022">
    <property type="term" value="F:ribosome binding"/>
    <property type="evidence" value="ECO:0007669"/>
    <property type="project" value="InterPro"/>
</dbReference>
<organism evidence="17 18">
    <name type="scientific">Nezara viridula</name>
    <name type="common">Southern green stink bug</name>
    <name type="synonym">Cimex viridulus</name>
    <dbReference type="NCBI Taxonomy" id="85310"/>
    <lineage>
        <taxon>Eukaryota</taxon>
        <taxon>Metazoa</taxon>
        <taxon>Ecdysozoa</taxon>
        <taxon>Arthropoda</taxon>
        <taxon>Hexapoda</taxon>
        <taxon>Insecta</taxon>
        <taxon>Pterygota</taxon>
        <taxon>Neoptera</taxon>
        <taxon>Paraneoptera</taxon>
        <taxon>Hemiptera</taxon>
        <taxon>Heteroptera</taxon>
        <taxon>Panheteroptera</taxon>
        <taxon>Pentatomomorpha</taxon>
        <taxon>Pentatomoidea</taxon>
        <taxon>Pentatomidae</taxon>
        <taxon>Pentatominae</taxon>
        <taxon>Nezara</taxon>
    </lineage>
</organism>
<proteinExistence type="predicted"/>
<dbReference type="PANTHER" id="PTHR14009">
    <property type="entry name" value="LEUCINE ZIPPER-EF-HAND CONTAINING TRANSMEMBRANE PROTEIN"/>
    <property type="match status" value="1"/>
</dbReference>
<keyword evidence="3" id="KW-0109">Calcium transport</keyword>
<keyword evidence="2" id="KW-0813">Transport</keyword>
<keyword evidence="6" id="KW-0999">Mitochondrion inner membrane</keyword>
<feature type="coiled-coil region" evidence="14">
    <location>
        <begin position="89"/>
        <end position="116"/>
    </location>
</feature>
<evidence type="ECO:0000256" key="14">
    <source>
        <dbReference type="SAM" id="Coils"/>
    </source>
</evidence>
<dbReference type="GO" id="GO:0030003">
    <property type="term" value="P:intracellular monoatomic cation homeostasis"/>
    <property type="evidence" value="ECO:0007669"/>
    <property type="project" value="TreeGrafter"/>
</dbReference>
<feature type="domain" description="LETM1-like C-terminal" evidence="16">
    <location>
        <begin position="171"/>
        <end position="234"/>
    </location>
</feature>
<evidence type="ECO:0000256" key="9">
    <source>
        <dbReference type="ARBA" id="ARBA00022989"/>
    </source>
</evidence>
<dbReference type="AlphaFoldDB" id="A0A9P0MKR9"/>
<evidence type="ECO:0000256" key="4">
    <source>
        <dbReference type="ARBA" id="ARBA00022692"/>
    </source>
</evidence>
<keyword evidence="13" id="KW-0472">Membrane</keyword>
<keyword evidence="5" id="KW-0479">Metal-binding</keyword>
<dbReference type="Proteomes" id="UP001152798">
    <property type="component" value="Chromosome 3"/>
</dbReference>
<feature type="domain" description="Letm1 RBD" evidence="15">
    <location>
        <begin position="2"/>
        <end position="52"/>
    </location>
</feature>
<feature type="coiled-coil region" evidence="14">
    <location>
        <begin position="166"/>
        <end position="200"/>
    </location>
</feature>
<dbReference type="EMBL" id="OV725079">
    <property type="protein sequence ID" value="CAH1397390.1"/>
    <property type="molecule type" value="Genomic_DNA"/>
</dbReference>
<accession>A0A9P0MKR9</accession>
<keyword evidence="11" id="KW-0406">Ion transport</keyword>
<comment type="subcellular location">
    <subcellularLocation>
        <location evidence="1">Mitochondrion inner membrane</location>
        <topology evidence="1">Single-pass membrane protein</topology>
    </subcellularLocation>
</comment>
<sequence length="336" mass="38742">MRLSELKEACRVRGMRFYGLSETRLREQLQQWLDLSIVKKIPPSLLLLSQAFSLTNKLPNEKALAATISSLPTEVGTATRAALSEREGKLDYETEIRLLKDELLKIAEENRESQLEHQKKMESFMIDPKDEASEQQKRYEIMKKKLFEDLTIDELTVLEEALGLNLYIEKDCLAELKNDLENYEQKIKELKEVMSKLKLSDVLVETLAAKRLHRKILMITQRLDEALVTIENREATRYEEPQPDYKAKRAWTRWTFPVPALVSCSIQTSLLECISHALFPGDSGSSSRSPTLHASLIRLPCYSVPIHTEKDINVVLEVTVILGQYDEVIRKRQQRV</sequence>
<evidence type="ECO:0000256" key="2">
    <source>
        <dbReference type="ARBA" id="ARBA00022448"/>
    </source>
</evidence>
<protein>
    <recommendedName>
        <fullName evidence="19">Letm1 RBD domain-containing protein</fullName>
    </recommendedName>
</protein>
<evidence type="ECO:0000256" key="1">
    <source>
        <dbReference type="ARBA" id="ARBA00004434"/>
    </source>
</evidence>
<evidence type="ECO:0000256" key="3">
    <source>
        <dbReference type="ARBA" id="ARBA00022568"/>
    </source>
</evidence>
<dbReference type="InterPro" id="IPR044202">
    <property type="entry name" value="LETM1/MDM38-like"/>
</dbReference>
<evidence type="ECO:0000256" key="10">
    <source>
        <dbReference type="ARBA" id="ARBA00023054"/>
    </source>
</evidence>
<dbReference type="InterPro" id="IPR059005">
    <property type="entry name" value="LETM1_C"/>
</dbReference>
<keyword evidence="4" id="KW-0812">Transmembrane</keyword>
<evidence type="ECO:0000313" key="18">
    <source>
        <dbReference type="Proteomes" id="UP001152798"/>
    </source>
</evidence>
<evidence type="ECO:0000259" key="15">
    <source>
        <dbReference type="Pfam" id="PF07766"/>
    </source>
</evidence>
<dbReference type="GO" id="GO:0005743">
    <property type="term" value="C:mitochondrial inner membrane"/>
    <property type="evidence" value="ECO:0007669"/>
    <property type="project" value="UniProtKB-SubCell"/>
</dbReference>
<evidence type="ECO:0000256" key="8">
    <source>
        <dbReference type="ARBA" id="ARBA00022946"/>
    </source>
</evidence>
<evidence type="ECO:0000256" key="6">
    <source>
        <dbReference type="ARBA" id="ARBA00022792"/>
    </source>
</evidence>
<keyword evidence="10 14" id="KW-0175">Coiled coil</keyword>
<evidence type="ECO:0000256" key="5">
    <source>
        <dbReference type="ARBA" id="ARBA00022723"/>
    </source>
</evidence>